<dbReference type="PANTHER" id="PTHR21087">
    <property type="entry name" value="SHIKIMATE KINASE"/>
    <property type="match status" value="1"/>
</dbReference>
<keyword evidence="11" id="KW-0479">Metal-binding</keyword>
<reference evidence="13 14" key="1">
    <citation type="submission" date="2024-06" db="EMBL/GenBank/DDBJ databases">
        <title>Genomic Encyclopedia of Type Strains, Phase IV (KMG-IV): sequencing the most valuable type-strain genomes for metagenomic binning, comparative biology and taxonomic classification.</title>
        <authorList>
            <person name="Goeker M."/>
        </authorList>
    </citation>
    <scope>NUCLEOTIDE SEQUENCE [LARGE SCALE GENOMIC DNA]</scope>
    <source>
        <strain evidence="13 14">D-501</strain>
    </source>
</reference>
<dbReference type="PROSITE" id="PS01128">
    <property type="entry name" value="SHIKIMATE_KINASE"/>
    <property type="match status" value="1"/>
</dbReference>
<dbReference type="SUPFAM" id="SSF52540">
    <property type="entry name" value="P-loop containing nucleoside triphosphate hydrolases"/>
    <property type="match status" value="1"/>
</dbReference>
<feature type="binding site" evidence="11">
    <location>
        <position position="95"/>
    </location>
    <ligand>
        <name>substrate</name>
    </ligand>
</feature>
<keyword evidence="8 11" id="KW-0067">ATP-binding</keyword>
<dbReference type="HAMAP" id="MF_00109">
    <property type="entry name" value="Shikimate_kinase"/>
    <property type="match status" value="1"/>
</dbReference>
<keyword evidence="11" id="KW-0460">Magnesium</keyword>
<sequence length="205" mass="22957">MSSISSDGGDPRVRPGSSVSLVAMPGAGKSTAGRHLAAALGWRFVDADVEIEQRIGMSIRAYFEREGEQAFRDLEQQVIAELVQIRPPIVLATGGGSVLREANRRALRENSVVVYLRASPEELFRRLRHDTQRPLLQVADPLRKLRELYRDRDAFYRETAHFVIETGRPSVPTLVNMILMQLELAGVVPDDERPLPGSFPSRSRR</sequence>
<protein>
    <recommendedName>
        <fullName evidence="3 11">Shikimate kinase</fullName>
        <shortName evidence="11">SK</shortName>
        <ecNumber evidence="3 11">2.7.1.71</ecNumber>
    </recommendedName>
</protein>
<evidence type="ECO:0000313" key="14">
    <source>
        <dbReference type="Proteomes" id="UP001549111"/>
    </source>
</evidence>
<comment type="subunit">
    <text evidence="11">Monomer.</text>
</comment>
<evidence type="ECO:0000256" key="7">
    <source>
        <dbReference type="ARBA" id="ARBA00022777"/>
    </source>
</evidence>
<dbReference type="PRINTS" id="PR01100">
    <property type="entry name" value="SHIKIMTKNASE"/>
</dbReference>
<feature type="region of interest" description="Disordered" evidence="12">
    <location>
        <begin position="1"/>
        <end position="21"/>
    </location>
</feature>
<evidence type="ECO:0000256" key="6">
    <source>
        <dbReference type="ARBA" id="ARBA00022741"/>
    </source>
</evidence>
<evidence type="ECO:0000256" key="4">
    <source>
        <dbReference type="ARBA" id="ARBA00022605"/>
    </source>
</evidence>
<feature type="binding site" evidence="11">
    <location>
        <position position="152"/>
    </location>
    <ligand>
        <name>substrate</name>
    </ligand>
</feature>
<evidence type="ECO:0000256" key="12">
    <source>
        <dbReference type="SAM" id="MobiDB-lite"/>
    </source>
</evidence>
<dbReference type="EC" id="2.7.1.71" evidence="3 11"/>
<feature type="binding site" evidence="11">
    <location>
        <position position="48"/>
    </location>
    <ligand>
        <name>substrate</name>
    </ligand>
</feature>
<dbReference type="InterPro" id="IPR023000">
    <property type="entry name" value="Shikimate_kinase_CS"/>
</dbReference>
<dbReference type="InterPro" id="IPR000623">
    <property type="entry name" value="Shikimate_kinase/TSH1"/>
</dbReference>
<keyword evidence="4 11" id="KW-0028">Amino-acid biosynthesis</keyword>
<comment type="subcellular location">
    <subcellularLocation>
        <location evidence="11">Cytoplasm</location>
    </subcellularLocation>
</comment>
<keyword evidence="6 11" id="KW-0547">Nucleotide-binding</keyword>
<evidence type="ECO:0000256" key="5">
    <source>
        <dbReference type="ARBA" id="ARBA00022679"/>
    </source>
</evidence>
<dbReference type="InterPro" id="IPR027417">
    <property type="entry name" value="P-loop_NTPase"/>
</dbReference>
<comment type="cofactor">
    <cofactor evidence="11">
        <name>Mg(2+)</name>
        <dbReference type="ChEBI" id="CHEBI:18420"/>
    </cofactor>
    <text evidence="11">Binds 1 Mg(2+) ion per subunit.</text>
</comment>
<keyword evidence="11" id="KW-0963">Cytoplasm</keyword>
<accession>A0ABV2IS25</accession>
<comment type="catalytic activity">
    <reaction evidence="10 11">
        <text>shikimate + ATP = 3-phosphoshikimate + ADP + H(+)</text>
        <dbReference type="Rhea" id="RHEA:13121"/>
        <dbReference type="ChEBI" id="CHEBI:15378"/>
        <dbReference type="ChEBI" id="CHEBI:30616"/>
        <dbReference type="ChEBI" id="CHEBI:36208"/>
        <dbReference type="ChEBI" id="CHEBI:145989"/>
        <dbReference type="ChEBI" id="CHEBI:456216"/>
        <dbReference type="EC" id="2.7.1.71"/>
    </reaction>
</comment>
<organism evidence="13 14">
    <name type="scientific">Sphaerotilus sulfidivorans</name>
    <dbReference type="NCBI Taxonomy" id="639200"/>
    <lineage>
        <taxon>Bacteria</taxon>
        <taxon>Pseudomonadati</taxon>
        <taxon>Pseudomonadota</taxon>
        <taxon>Betaproteobacteria</taxon>
        <taxon>Burkholderiales</taxon>
        <taxon>Sphaerotilaceae</taxon>
        <taxon>Sphaerotilus</taxon>
    </lineage>
</organism>
<comment type="similarity">
    <text evidence="2 11">Belongs to the shikimate kinase family.</text>
</comment>
<comment type="pathway">
    <text evidence="1 11">Metabolic intermediate biosynthesis; chorismate biosynthesis; chorismate from D-erythrose 4-phosphate and phosphoenolpyruvate: step 5/7.</text>
</comment>
<evidence type="ECO:0000256" key="9">
    <source>
        <dbReference type="ARBA" id="ARBA00023141"/>
    </source>
</evidence>
<dbReference type="EMBL" id="JBEPLS010000011">
    <property type="protein sequence ID" value="MET3604987.1"/>
    <property type="molecule type" value="Genomic_DNA"/>
</dbReference>
<dbReference type="InterPro" id="IPR031322">
    <property type="entry name" value="Shikimate/glucono_kinase"/>
</dbReference>
<dbReference type="PANTHER" id="PTHR21087:SF16">
    <property type="entry name" value="SHIKIMATE KINASE 1, CHLOROPLASTIC"/>
    <property type="match status" value="1"/>
</dbReference>
<evidence type="ECO:0000256" key="10">
    <source>
        <dbReference type="ARBA" id="ARBA00048567"/>
    </source>
</evidence>
<evidence type="ECO:0000256" key="2">
    <source>
        <dbReference type="ARBA" id="ARBA00006997"/>
    </source>
</evidence>
<keyword evidence="14" id="KW-1185">Reference proteome</keyword>
<evidence type="ECO:0000256" key="8">
    <source>
        <dbReference type="ARBA" id="ARBA00022840"/>
    </source>
</evidence>
<evidence type="ECO:0000256" key="3">
    <source>
        <dbReference type="ARBA" id="ARBA00012154"/>
    </source>
</evidence>
<keyword evidence="7 11" id="KW-0418">Kinase</keyword>
<comment type="function">
    <text evidence="11">Catalyzes the specific phosphorylation of the 3-hydroxyl group of shikimic acid using ATP as a cosubstrate.</text>
</comment>
<proteinExistence type="inferred from homology"/>
<evidence type="ECO:0000313" key="13">
    <source>
        <dbReference type="EMBL" id="MET3604987.1"/>
    </source>
</evidence>
<keyword evidence="9 11" id="KW-0057">Aromatic amino acid biosynthesis</keyword>
<dbReference type="GO" id="GO:0004765">
    <property type="term" value="F:shikimate kinase activity"/>
    <property type="evidence" value="ECO:0007669"/>
    <property type="project" value="UniProtKB-EC"/>
</dbReference>
<feature type="binding site" evidence="11">
    <location>
        <begin position="26"/>
        <end position="31"/>
    </location>
    <ligand>
        <name>ATP</name>
        <dbReference type="ChEBI" id="CHEBI:30616"/>
    </ligand>
</feature>
<keyword evidence="5 11" id="KW-0808">Transferase</keyword>
<dbReference type="Gene3D" id="3.40.50.300">
    <property type="entry name" value="P-loop containing nucleotide triphosphate hydrolases"/>
    <property type="match status" value="1"/>
</dbReference>
<feature type="binding site" evidence="11">
    <location>
        <position position="72"/>
    </location>
    <ligand>
        <name>substrate</name>
    </ligand>
</feature>
<evidence type="ECO:0000256" key="1">
    <source>
        <dbReference type="ARBA" id="ARBA00004842"/>
    </source>
</evidence>
<name>A0ABV2IS25_9BURK</name>
<comment type="caution">
    <text evidence="13">The sequence shown here is derived from an EMBL/GenBank/DDBJ whole genome shotgun (WGS) entry which is preliminary data.</text>
</comment>
<feature type="binding site" evidence="11">
    <location>
        <position position="30"/>
    </location>
    <ligand>
        <name>Mg(2+)</name>
        <dbReference type="ChEBI" id="CHEBI:18420"/>
    </ligand>
</feature>
<feature type="binding site" evidence="11">
    <location>
        <position position="133"/>
    </location>
    <ligand>
        <name>ATP</name>
        <dbReference type="ChEBI" id="CHEBI:30616"/>
    </ligand>
</feature>
<gene>
    <name evidence="11" type="primary">aroK</name>
    <name evidence="13" type="ORF">ABIC99_002812</name>
</gene>
<comment type="caution">
    <text evidence="11">Lacks conserved residue(s) required for the propagation of feature annotation.</text>
</comment>
<evidence type="ECO:0000256" key="11">
    <source>
        <dbReference type="HAMAP-Rule" id="MF_00109"/>
    </source>
</evidence>
<dbReference type="Pfam" id="PF01202">
    <property type="entry name" value="SKI"/>
    <property type="match status" value="1"/>
</dbReference>
<dbReference type="Proteomes" id="UP001549111">
    <property type="component" value="Unassembled WGS sequence"/>
</dbReference>
<dbReference type="CDD" id="cd00464">
    <property type="entry name" value="SK"/>
    <property type="match status" value="1"/>
</dbReference>